<dbReference type="Proteomes" id="UP000031524">
    <property type="component" value="Chromosome"/>
</dbReference>
<sequence>MTRLTVLVDGPSGAGKTTFATAVGRRTGLRVVHLDDFYPGWSGLAEASRMVVEDVLHPTRPGYRRWDWEADAPGEWVALDPRESLIVEGVGAVTAASISAARELGEVLSVRIDAPVDVRRVRALRRDTGYGRFWEMWAAQEEAFYAEHGAVPVDFALTW</sequence>
<proteinExistence type="predicted"/>
<evidence type="ECO:0000313" key="1">
    <source>
        <dbReference type="EMBL" id="AJE32822.1"/>
    </source>
</evidence>
<name>A0A0B5D6L6_9CORY</name>
<accession>A0A0B5D6L6</accession>
<organism evidence="1 2">
    <name type="scientific">Corynebacterium humireducens NBRC 106098 = DSM 45392</name>
    <dbReference type="NCBI Taxonomy" id="1223515"/>
    <lineage>
        <taxon>Bacteria</taxon>
        <taxon>Bacillati</taxon>
        <taxon>Actinomycetota</taxon>
        <taxon>Actinomycetes</taxon>
        <taxon>Mycobacteriales</taxon>
        <taxon>Corynebacteriaceae</taxon>
        <taxon>Corynebacterium</taxon>
    </lineage>
</organism>
<dbReference type="InterPro" id="IPR027417">
    <property type="entry name" value="P-loop_NTPase"/>
</dbReference>
<dbReference type="AlphaFoldDB" id="A0A0B5D6L6"/>
<dbReference type="SUPFAM" id="SSF52540">
    <property type="entry name" value="P-loop containing nucleoside triphosphate hydrolases"/>
    <property type="match status" value="1"/>
</dbReference>
<keyword evidence="2" id="KW-1185">Reference proteome</keyword>
<reference evidence="1 2" key="1">
    <citation type="submission" date="2013-04" db="EMBL/GenBank/DDBJ databases">
        <title>Complete genome sequence of Corynebacterium humireducens DSM 45392(T), isolated from a wastewater-fed microbial fuel cell.</title>
        <authorList>
            <person name="Ruckert C."/>
            <person name="Albersmeier A."/>
            <person name="Kalinowski J."/>
        </authorList>
    </citation>
    <scope>NUCLEOTIDE SEQUENCE [LARGE SCALE GENOMIC DNA]</scope>
    <source>
        <strain evidence="2">MFC-5</strain>
    </source>
</reference>
<dbReference type="KEGG" id="chm:B842_04855"/>
<dbReference type="HOGENOM" id="CLU_087906_2_0_11"/>
<gene>
    <name evidence="1" type="ORF">B842_04855</name>
</gene>
<evidence type="ECO:0000313" key="2">
    <source>
        <dbReference type="Proteomes" id="UP000031524"/>
    </source>
</evidence>
<dbReference type="STRING" id="1223515.B842_04855"/>
<evidence type="ECO:0008006" key="3">
    <source>
        <dbReference type="Google" id="ProtNLM"/>
    </source>
</evidence>
<dbReference type="NCBIfam" id="NF005115">
    <property type="entry name" value="PRK06547.1"/>
    <property type="match status" value="1"/>
</dbReference>
<dbReference type="EMBL" id="CP005286">
    <property type="protein sequence ID" value="AJE32822.1"/>
    <property type="molecule type" value="Genomic_DNA"/>
</dbReference>
<dbReference type="RefSeq" id="WP_245631353.1">
    <property type="nucleotide sequence ID" value="NZ_BCSU01000007.1"/>
</dbReference>
<dbReference type="Gene3D" id="3.40.50.300">
    <property type="entry name" value="P-loop containing nucleotide triphosphate hydrolases"/>
    <property type="match status" value="1"/>
</dbReference>
<protein>
    <recommendedName>
        <fullName evidence="3">(d)CMP kinase</fullName>
    </recommendedName>
</protein>